<accession>A0ABT5GCT3</accession>
<keyword evidence="5 7" id="KW-1133">Transmembrane helix</keyword>
<feature type="transmembrane region" description="Helical" evidence="7">
    <location>
        <begin position="32"/>
        <end position="49"/>
    </location>
</feature>
<comment type="caution">
    <text evidence="9">The sequence shown here is derived from an EMBL/GenBank/DDBJ whole genome shotgun (WGS) entry which is preliminary data.</text>
</comment>
<evidence type="ECO:0000256" key="5">
    <source>
        <dbReference type="ARBA" id="ARBA00022989"/>
    </source>
</evidence>
<organism evidence="9 10">
    <name type="scientific">Intrasporangium calvum</name>
    <dbReference type="NCBI Taxonomy" id="53358"/>
    <lineage>
        <taxon>Bacteria</taxon>
        <taxon>Bacillati</taxon>
        <taxon>Actinomycetota</taxon>
        <taxon>Actinomycetes</taxon>
        <taxon>Micrococcales</taxon>
        <taxon>Intrasporangiaceae</taxon>
        <taxon>Intrasporangium</taxon>
    </lineage>
</organism>
<feature type="transmembrane region" description="Helical" evidence="7">
    <location>
        <begin position="6"/>
        <end position="25"/>
    </location>
</feature>
<feature type="transmembrane region" description="Helical" evidence="7">
    <location>
        <begin position="150"/>
        <end position="173"/>
    </location>
</feature>
<evidence type="ECO:0000256" key="2">
    <source>
        <dbReference type="ARBA" id="ARBA00005551"/>
    </source>
</evidence>
<evidence type="ECO:0000256" key="3">
    <source>
        <dbReference type="ARBA" id="ARBA00022448"/>
    </source>
</evidence>
<evidence type="ECO:0000256" key="1">
    <source>
        <dbReference type="ARBA" id="ARBA00004141"/>
    </source>
</evidence>
<comment type="similarity">
    <text evidence="2">Belongs to the monovalent cation:proton antiporter 2 (CPA2) transporter (TC 2.A.37) family.</text>
</comment>
<evidence type="ECO:0000256" key="4">
    <source>
        <dbReference type="ARBA" id="ARBA00022692"/>
    </source>
</evidence>
<keyword evidence="3" id="KW-0813">Transport</keyword>
<comment type="subcellular location">
    <subcellularLocation>
        <location evidence="1">Membrane</location>
        <topology evidence="1">Multi-pass membrane protein</topology>
    </subcellularLocation>
</comment>
<keyword evidence="10" id="KW-1185">Reference proteome</keyword>
<feature type="transmembrane region" description="Helical" evidence="7">
    <location>
        <begin position="355"/>
        <end position="373"/>
    </location>
</feature>
<sequence>MHSLTLLFVELGAIFAGLAVLSWAANRLGISAIPLYLVAGVFFGTGGLVPLDAALPFVSIGSEIGVLLLLLTLGLEFTASELVQSLRRHRRSGIVDFVLNFLPGLGAGLLLRLPFVVAVALGGVTWISSSGLIARLLGDLGRLANRETPSVLSVLVLEDIAMALFLPVLLVMLSGGGPLQALGGAALAMGAVGLALYAARHAGHRIARILSTKNDELALFWLLGATLLVAGATEALGASAAVGAFLVGIAVPTEVADRARVLLSPLRDLFAAVFFVSFGLSTDPAQIWPVLGVALALAVVTTLTKVATGWHAARRDGVQFNGRLRAGTALVARGEFSIVIAGLAATAGSDDIKPIATAYVLVLAVAGPILARYSDSIAGRIRPSGRPRRART</sequence>
<evidence type="ECO:0000313" key="10">
    <source>
        <dbReference type="Proteomes" id="UP001150259"/>
    </source>
</evidence>
<dbReference type="Pfam" id="PF00999">
    <property type="entry name" value="Na_H_Exchanger"/>
    <property type="match status" value="1"/>
</dbReference>
<keyword evidence="4 7" id="KW-0812">Transmembrane</keyword>
<dbReference type="InterPro" id="IPR038770">
    <property type="entry name" value="Na+/solute_symporter_sf"/>
</dbReference>
<evidence type="ECO:0000256" key="6">
    <source>
        <dbReference type="ARBA" id="ARBA00023136"/>
    </source>
</evidence>
<keyword evidence="6 7" id="KW-0472">Membrane</keyword>
<protein>
    <submittedName>
        <fullName evidence="9">Cation:proton antiporter</fullName>
    </submittedName>
</protein>
<feature type="transmembrane region" description="Helical" evidence="7">
    <location>
        <begin position="220"/>
        <end position="251"/>
    </location>
</feature>
<dbReference type="InterPro" id="IPR006153">
    <property type="entry name" value="Cation/H_exchanger_TM"/>
</dbReference>
<evidence type="ECO:0000313" key="9">
    <source>
        <dbReference type="EMBL" id="MDC5696034.1"/>
    </source>
</evidence>
<proteinExistence type="inferred from homology"/>
<feature type="transmembrane region" description="Helical" evidence="7">
    <location>
        <begin position="287"/>
        <end position="308"/>
    </location>
</feature>
<dbReference type="RefSeq" id="WP_272460610.1">
    <property type="nucleotide sequence ID" value="NZ_JAPFQL010000004.1"/>
</dbReference>
<evidence type="ECO:0000256" key="7">
    <source>
        <dbReference type="SAM" id="Phobius"/>
    </source>
</evidence>
<feature type="domain" description="Cation/H+ exchanger transmembrane" evidence="8">
    <location>
        <begin position="19"/>
        <end position="370"/>
    </location>
</feature>
<dbReference type="EMBL" id="JAPFQL010000004">
    <property type="protein sequence ID" value="MDC5696034.1"/>
    <property type="molecule type" value="Genomic_DNA"/>
</dbReference>
<feature type="transmembrane region" description="Helical" evidence="7">
    <location>
        <begin position="55"/>
        <end position="73"/>
    </location>
</feature>
<dbReference type="PANTHER" id="PTHR42751">
    <property type="entry name" value="SODIUM/HYDROGEN EXCHANGER FAMILY/TRKA DOMAIN PROTEIN"/>
    <property type="match status" value="1"/>
</dbReference>
<feature type="transmembrane region" description="Helical" evidence="7">
    <location>
        <begin position="117"/>
        <end position="138"/>
    </location>
</feature>
<dbReference type="Proteomes" id="UP001150259">
    <property type="component" value="Unassembled WGS sequence"/>
</dbReference>
<feature type="transmembrane region" description="Helical" evidence="7">
    <location>
        <begin position="329"/>
        <end position="349"/>
    </location>
</feature>
<feature type="transmembrane region" description="Helical" evidence="7">
    <location>
        <begin position="94"/>
        <end position="111"/>
    </location>
</feature>
<dbReference type="PANTHER" id="PTHR42751:SF6">
    <property type="entry name" value="CONSERVED INTEGRAL MEMBRANE TRANSPORT PROTEIN-RELATED"/>
    <property type="match status" value="1"/>
</dbReference>
<name>A0ABT5GCT3_9MICO</name>
<gene>
    <name evidence="9" type="ORF">OO014_02105</name>
</gene>
<reference evidence="9 10" key="1">
    <citation type="submission" date="2022-11" db="EMBL/GenBank/DDBJ databases">
        <title>Anaerobic phenanthrene biodegradation by a DNRA strain PheN6.</title>
        <authorList>
            <person name="Zhang Z."/>
        </authorList>
    </citation>
    <scope>NUCLEOTIDE SEQUENCE [LARGE SCALE GENOMIC DNA]</scope>
    <source>
        <strain evidence="9 10">PheN6</strain>
    </source>
</reference>
<dbReference type="Gene3D" id="1.20.1530.20">
    <property type="match status" value="1"/>
</dbReference>
<feature type="transmembrane region" description="Helical" evidence="7">
    <location>
        <begin position="179"/>
        <end position="199"/>
    </location>
</feature>
<evidence type="ECO:0000259" key="8">
    <source>
        <dbReference type="Pfam" id="PF00999"/>
    </source>
</evidence>